<evidence type="ECO:0000313" key="5">
    <source>
        <dbReference type="Proteomes" id="UP001500547"/>
    </source>
</evidence>
<dbReference type="Proteomes" id="UP001500547">
    <property type="component" value="Unassembled WGS sequence"/>
</dbReference>
<dbReference type="SUPFAM" id="SSF111369">
    <property type="entry name" value="HlyD-like secretion proteins"/>
    <property type="match status" value="1"/>
</dbReference>
<dbReference type="Gene3D" id="2.40.50.100">
    <property type="match status" value="1"/>
</dbReference>
<reference evidence="5" key="1">
    <citation type="journal article" date="2019" name="Int. J. Syst. Evol. Microbiol.">
        <title>The Global Catalogue of Microorganisms (GCM) 10K type strain sequencing project: providing services to taxonomists for standard genome sequencing and annotation.</title>
        <authorList>
            <consortium name="The Broad Institute Genomics Platform"/>
            <consortium name="The Broad Institute Genome Sequencing Center for Infectious Disease"/>
            <person name="Wu L."/>
            <person name="Ma J."/>
        </authorList>
    </citation>
    <scope>NUCLEOTIDE SEQUENCE [LARGE SCALE GENOMIC DNA]</scope>
    <source>
        <strain evidence="5">JCM 18715</strain>
    </source>
</reference>
<dbReference type="InterPro" id="IPR058647">
    <property type="entry name" value="BSH_CzcB-like"/>
</dbReference>
<proteinExistence type="inferred from homology"/>
<feature type="domain" description="YknX-like C-terminal permuted SH3-like" evidence="3">
    <location>
        <begin position="293"/>
        <end position="362"/>
    </location>
</feature>
<feature type="domain" description="CzcB-like barrel-sandwich hybrid" evidence="2">
    <location>
        <begin position="81"/>
        <end position="210"/>
    </location>
</feature>
<dbReference type="Pfam" id="PF25989">
    <property type="entry name" value="YknX_C"/>
    <property type="match status" value="1"/>
</dbReference>
<dbReference type="PANTHER" id="PTHR30469">
    <property type="entry name" value="MULTIDRUG RESISTANCE PROTEIN MDTA"/>
    <property type="match status" value="1"/>
</dbReference>
<comment type="caution">
    <text evidence="4">The sequence shown here is derived from an EMBL/GenBank/DDBJ whole genome shotgun (WGS) entry which is preliminary data.</text>
</comment>
<protein>
    <submittedName>
        <fullName evidence="4">Efflux RND transporter periplasmic adaptor subunit</fullName>
    </submittedName>
</protein>
<dbReference type="Gene3D" id="2.40.420.20">
    <property type="match status" value="1"/>
</dbReference>
<organism evidence="4 5">
    <name type="scientific">Viridibacterium curvum</name>
    <dbReference type="NCBI Taxonomy" id="1101404"/>
    <lineage>
        <taxon>Bacteria</taxon>
        <taxon>Pseudomonadati</taxon>
        <taxon>Pseudomonadota</taxon>
        <taxon>Betaproteobacteria</taxon>
        <taxon>Rhodocyclales</taxon>
        <taxon>Rhodocyclaceae</taxon>
        <taxon>Viridibacterium</taxon>
    </lineage>
</organism>
<keyword evidence="5" id="KW-1185">Reference proteome</keyword>
<evidence type="ECO:0000259" key="2">
    <source>
        <dbReference type="Pfam" id="PF25973"/>
    </source>
</evidence>
<gene>
    <name evidence="4" type="ORF">GCM10025770_36960</name>
</gene>
<dbReference type="PANTHER" id="PTHR30469:SF15">
    <property type="entry name" value="HLYD FAMILY OF SECRETION PROTEINS"/>
    <property type="match status" value="1"/>
</dbReference>
<evidence type="ECO:0000313" key="4">
    <source>
        <dbReference type="EMBL" id="GAA5171802.1"/>
    </source>
</evidence>
<dbReference type="NCBIfam" id="TIGR01730">
    <property type="entry name" value="RND_mfp"/>
    <property type="match status" value="1"/>
</dbReference>
<dbReference type="InterPro" id="IPR058637">
    <property type="entry name" value="YknX-like_C"/>
</dbReference>
<dbReference type="Gene3D" id="2.40.30.170">
    <property type="match status" value="1"/>
</dbReference>
<evidence type="ECO:0000256" key="1">
    <source>
        <dbReference type="ARBA" id="ARBA00009477"/>
    </source>
</evidence>
<dbReference type="InterPro" id="IPR006143">
    <property type="entry name" value="RND_pump_MFP"/>
</dbReference>
<comment type="similarity">
    <text evidence="1">Belongs to the membrane fusion protein (MFP) (TC 8.A.1) family.</text>
</comment>
<name>A0ABP9R5W6_9RHOO</name>
<dbReference type="RefSeq" id="WP_345534590.1">
    <property type="nucleotide sequence ID" value="NZ_BAABLD010000017.1"/>
</dbReference>
<dbReference type="Pfam" id="PF25973">
    <property type="entry name" value="BSH_CzcB"/>
    <property type="match status" value="1"/>
</dbReference>
<accession>A0ABP9R5W6</accession>
<sequence length="370" mass="38945">MNKPLRNGLIAIAVLATLGGAALLIARKPAPNPVVAAAPNAVMAVTLVTPSQQTWPLTLQANGPIAAWQEGIVSAETGGLRIMALHADVGDQVKRGELLAELAQDSVNADLRKFEAALASARASLAQAHADAERARAVKGSGALSEQQISNYLSNEQTAQANVDSAQAQLDAQRVTLARTRVTAVDDGVITARTATLGKVVSSGEELYRLVRQNRFEWRAELDAQQLPRVRAGQLAVITTPGGTEVRGKVRATAPTLSTDTSRAFAYVSLPVGSAARAGMYASGRIELGDQPALTVPQSTVVLRDGMSYVFEVGNDGRALRRKVSIGRRQGDRVEILNGITSQAQLVENGAAFLSDGDRVNVTTAGKEKS</sequence>
<dbReference type="Gene3D" id="1.10.287.470">
    <property type="entry name" value="Helix hairpin bin"/>
    <property type="match status" value="1"/>
</dbReference>
<evidence type="ECO:0000259" key="3">
    <source>
        <dbReference type="Pfam" id="PF25989"/>
    </source>
</evidence>
<dbReference type="EMBL" id="BAABLD010000017">
    <property type="protein sequence ID" value="GAA5171802.1"/>
    <property type="molecule type" value="Genomic_DNA"/>
</dbReference>